<feature type="transmembrane region" description="Helical" evidence="1">
    <location>
        <begin position="98"/>
        <end position="123"/>
    </location>
</feature>
<dbReference type="Proteomes" id="UP000807342">
    <property type="component" value="Unassembled WGS sequence"/>
</dbReference>
<feature type="domain" description="DUF6533" evidence="2">
    <location>
        <begin position="21"/>
        <end position="72"/>
    </location>
</feature>
<feature type="transmembrane region" description="Helical" evidence="1">
    <location>
        <begin position="220"/>
        <end position="243"/>
    </location>
</feature>
<keyword evidence="1" id="KW-1133">Transmembrane helix</keyword>
<accession>A0A9P5XED9</accession>
<protein>
    <recommendedName>
        <fullName evidence="2">DUF6533 domain-containing protein</fullName>
    </recommendedName>
</protein>
<proteinExistence type="predicted"/>
<evidence type="ECO:0000313" key="3">
    <source>
        <dbReference type="EMBL" id="KAF9449473.1"/>
    </source>
</evidence>
<dbReference type="AlphaFoldDB" id="A0A9P5XED9"/>
<dbReference type="InterPro" id="IPR045340">
    <property type="entry name" value="DUF6533"/>
</dbReference>
<evidence type="ECO:0000256" key="1">
    <source>
        <dbReference type="SAM" id="Phobius"/>
    </source>
</evidence>
<evidence type="ECO:0000313" key="4">
    <source>
        <dbReference type="Proteomes" id="UP000807342"/>
    </source>
</evidence>
<gene>
    <name evidence="3" type="ORF">P691DRAFT_759011</name>
</gene>
<feature type="transmembrane region" description="Helical" evidence="1">
    <location>
        <begin position="180"/>
        <end position="199"/>
    </location>
</feature>
<evidence type="ECO:0000259" key="2">
    <source>
        <dbReference type="Pfam" id="PF20151"/>
    </source>
</evidence>
<keyword evidence="4" id="KW-1185">Reference proteome</keyword>
<keyword evidence="1" id="KW-0472">Membrane</keyword>
<comment type="caution">
    <text evidence="3">The sequence shown here is derived from an EMBL/GenBank/DDBJ whole genome shotgun (WGS) entry which is preliminary data.</text>
</comment>
<dbReference type="OrthoDB" id="3341843at2759"/>
<dbReference type="EMBL" id="MU151129">
    <property type="protein sequence ID" value="KAF9449473.1"/>
    <property type="molecule type" value="Genomic_DNA"/>
</dbReference>
<name>A0A9P5XED9_9AGAR</name>
<keyword evidence="1" id="KW-0812">Transmembrane</keyword>
<reference evidence="3" key="1">
    <citation type="submission" date="2020-11" db="EMBL/GenBank/DDBJ databases">
        <authorList>
            <consortium name="DOE Joint Genome Institute"/>
            <person name="Ahrendt S."/>
            <person name="Riley R."/>
            <person name="Andreopoulos W."/>
            <person name="Labutti K."/>
            <person name="Pangilinan J."/>
            <person name="Ruiz-Duenas F.J."/>
            <person name="Barrasa J.M."/>
            <person name="Sanchez-Garcia M."/>
            <person name="Camarero S."/>
            <person name="Miyauchi S."/>
            <person name="Serrano A."/>
            <person name="Linde D."/>
            <person name="Babiker R."/>
            <person name="Drula E."/>
            <person name="Ayuso-Fernandez I."/>
            <person name="Pacheco R."/>
            <person name="Padilla G."/>
            <person name="Ferreira P."/>
            <person name="Barriuso J."/>
            <person name="Kellner H."/>
            <person name="Castanera R."/>
            <person name="Alfaro M."/>
            <person name="Ramirez L."/>
            <person name="Pisabarro A.G."/>
            <person name="Kuo A."/>
            <person name="Tritt A."/>
            <person name="Lipzen A."/>
            <person name="He G."/>
            <person name="Yan M."/>
            <person name="Ng V."/>
            <person name="Cullen D."/>
            <person name="Martin F."/>
            <person name="Rosso M.-N."/>
            <person name="Henrissat B."/>
            <person name="Hibbett D."/>
            <person name="Martinez A.T."/>
            <person name="Grigoriev I.V."/>
        </authorList>
    </citation>
    <scope>NUCLEOTIDE SEQUENCE</scope>
    <source>
        <strain evidence="3">MF-IS2</strain>
    </source>
</reference>
<feature type="transmembrane region" description="Helical" evidence="1">
    <location>
        <begin position="129"/>
        <end position="151"/>
    </location>
</feature>
<dbReference type="Pfam" id="PF20151">
    <property type="entry name" value="DUF6533"/>
    <property type="match status" value="1"/>
</dbReference>
<sequence>MDAPDAAWLTSGPQATKTIFIVSAAVLVFDHLCSLDKEFEGHETNVCKVNLVWKRQLGSSATVLFLANRYIPYIYVFSCLEEYWVIRHSHDACRHRDIANNVIIAIGITVSELILCLRTWAIWGCSRRIWGLLAGTFMCFKIPLVSVAFYYMMKNVNYIYISPTEIVCISPVIGRWSWETLLYVVVLCFESLIAILTIIRTVKVRHSSSEWVLKIHHTGIIYYVCSFMMSIVNLIGTICFHNMGMESFAIMQGVLQSVLCNRVIFLVREPAGLGVGTTQTYLMDHWDVDYSLRVLDTRNEYAR</sequence>
<organism evidence="3 4">
    <name type="scientific">Macrolepiota fuliginosa MF-IS2</name>
    <dbReference type="NCBI Taxonomy" id="1400762"/>
    <lineage>
        <taxon>Eukaryota</taxon>
        <taxon>Fungi</taxon>
        <taxon>Dikarya</taxon>
        <taxon>Basidiomycota</taxon>
        <taxon>Agaricomycotina</taxon>
        <taxon>Agaricomycetes</taxon>
        <taxon>Agaricomycetidae</taxon>
        <taxon>Agaricales</taxon>
        <taxon>Agaricineae</taxon>
        <taxon>Agaricaceae</taxon>
        <taxon>Macrolepiota</taxon>
    </lineage>
</organism>